<name>A0A7X9RGN1_9FIRM</name>
<sequence length="193" mass="22775">MRNSNSKKSLDSSFYESDVAYTGAPSHNGKRGRGTDKQPFLIVLSTERENQYSLFVKLKEMTVDSGENIESFFDQYVVMSQDRKQNTDGISIYNILKAKIQVQNEKIDYDQEEHRLYFLNKIASSFNHQLLHVFHSIGKRMLPLYYAEYEWQFNHRKSRNILEKIRTYICQSSIATRKMIRTSIDQYTNTRSL</sequence>
<organism evidence="2 3">
    <name type="scientific">Faecalicoccus pleomorphus</name>
    <dbReference type="NCBI Taxonomy" id="1323"/>
    <lineage>
        <taxon>Bacteria</taxon>
        <taxon>Bacillati</taxon>
        <taxon>Bacillota</taxon>
        <taxon>Erysipelotrichia</taxon>
        <taxon>Erysipelotrichales</taxon>
        <taxon>Erysipelotrichaceae</taxon>
        <taxon>Faecalicoccus</taxon>
    </lineage>
</organism>
<evidence type="ECO:0000259" key="1">
    <source>
        <dbReference type="Pfam" id="PF12762"/>
    </source>
</evidence>
<evidence type="ECO:0000313" key="2">
    <source>
        <dbReference type="EMBL" id="NME43990.1"/>
    </source>
</evidence>
<dbReference type="Proteomes" id="UP000540014">
    <property type="component" value="Unassembled WGS sequence"/>
</dbReference>
<evidence type="ECO:0000313" key="3">
    <source>
        <dbReference type="Proteomes" id="UP000540014"/>
    </source>
</evidence>
<dbReference type="AlphaFoldDB" id="A0A7X9RGN1"/>
<accession>A0A7X9RGN1</accession>
<comment type="caution">
    <text evidence="2">The sequence shown here is derived from an EMBL/GenBank/DDBJ whole genome shotgun (WGS) entry which is preliminary data.</text>
</comment>
<dbReference type="Pfam" id="PF12762">
    <property type="entry name" value="DDE_Tnp_IS1595"/>
    <property type="match status" value="1"/>
</dbReference>
<protein>
    <submittedName>
        <fullName evidence="2">Transposase</fullName>
    </submittedName>
</protein>
<gene>
    <name evidence="2" type="ORF">HF861_03720</name>
</gene>
<dbReference type="EMBL" id="JABAFR010000006">
    <property type="protein sequence ID" value="NME43990.1"/>
    <property type="molecule type" value="Genomic_DNA"/>
</dbReference>
<feature type="domain" description="ISXO2-like transposase" evidence="1">
    <location>
        <begin position="16"/>
        <end position="154"/>
    </location>
</feature>
<reference evidence="2 3" key="1">
    <citation type="submission" date="2020-04" db="EMBL/GenBank/DDBJ databases">
        <authorList>
            <person name="Hitch T.C.A."/>
            <person name="Wylensek D."/>
            <person name="Clavel T."/>
        </authorList>
    </citation>
    <scope>NUCLEOTIDE SEQUENCE [LARGE SCALE GENOMIC DNA]</scope>
    <source>
        <strain evidence="2 3">BSM-383-APC-22F</strain>
    </source>
</reference>
<dbReference type="RefSeq" id="WP_168964949.1">
    <property type="nucleotide sequence ID" value="NZ_JABAFR010000006.1"/>
</dbReference>
<dbReference type="InterPro" id="IPR024445">
    <property type="entry name" value="Tnp_ISXO2-like"/>
</dbReference>
<proteinExistence type="predicted"/>